<comment type="caution">
    <text evidence="1">The sequence shown here is derived from an EMBL/GenBank/DDBJ whole genome shotgun (WGS) entry which is preliminary data.</text>
</comment>
<dbReference type="AlphaFoldDB" id="A0A373FRE4"/>
<accession>A0A373FRE4</accession>
<reference evidence="1 2" key="1">
    <citation type="submission" date="2018-08" db="EMBL/GenBank/DDBJ databases">
        <title>Comamonas testosteroni strain SWCO2.</title>
        <authorList>
            <person name="Jiang N."/>
            <person name="Zhang X.Z."/>
        </authorList>
    </citation>
    <scope>NUCLEOTIDE SEQUENCE [LARGE SCALE GENOMIC DNA]</scope>
    <source>
        <strain evidence="1 2">SWCO2</strain>
    </source>
</reference>
<dbReference type="Proteomes" id="UP000261948">
    <property type="component" value="Unassembled WGS sequence"/>
</dbReference>
<dbReference type="EMBL" id="QURR01000002">
    <property type="protein sequence ID" value="RGE46723.1"/>
    <property type="molecule type" value="Genomic_DNA"/>
</dbReference>
<name>A0A373FRE4_COMTE</name>
<evidence type="ECO:0000313" key="2">
    <source>
        <dbReference type="Proteomes" id="UP000261948"/>
    </source>
</evidence>
<proteinExistence type="predicted"/>
<organism evidence="1 2">
    <name type="scientific">Comamonas testosteroni</name>
    <name type="common">Pseudomonas testosteroni</name>
    <dbReference type="NCBI Taxonomy" id="285"/>
    <lineage>
        <taxon>Bacteria</taxon>
        <taxon>Pseudomonadati</taxon>
        <taxon>Pseudomonadota</taxon>
        <taxon>Betaproteobacteria</taxon>
        <taxon>Burkholderiales</taxon>
        <taxon>Comamonadaceae</taxon>
        <taxon>Comamonas</taxon>
    </lineage>
</organism>
<gene>
    <name evidence="1" type="ORF">DZC30_02845</name>
</gene>
<sequence length="155" mass="17158">MQEEKEFEKLRNGYWVFFHDKQHPGSGKECIAFYGSATGSIQFAGPTASYDGATMTLMGLELPRPDKPEKIRVDLTQDAEPVRNISAISFVSPDTPTAGRLTFALASPEEMVKTMEENYRAKVSIDGKEVINTSYKEGSKAREFLSQCLAGRPGK</sequence>
<keyword evidence="2" id="KW-1185">Reference proteome</keyword>
<evidence type="ECO:0000313" key="1">
    <source>
        <dbReference type="EMBL" id="RGE46723.1"/>
    </source>
</evidence>
<protein>
    <submittedName>
        <fullName evidence="1">Uncharacterized protein</fullName>
    </submittedName>
</protein>